<sequence length="118" mass="13632">MSYQVQLFPLEVKKAYFLSKSPGFLEKVENLIPFTAGQKQRLRDRLSKYGYRQQRTDPYGHHYVFDEDESINALLTDHGLYFSATGEGAFEIGMTASEFTDTEEFAKYDPQNGGWEEI</sequence>
<proteinExistence type="predicted"/>
<evidence type="ECO:0000313" key="1">
    <source>
        <dbReference type="EMBL" id="PYF71491.1"/>
    </source>
</evidence>
<keyword evidence="2" id="KW-1185">Reference proteome</keyword>
<dbReference type="EMBL" id="QKLU01000007">
    <property type="protein sequence ID" value="PYF71491.1"/>
    <property type="molecule type" value="Genomic_DNA"/>
</dbReference>
<organism evidence="1 2">
    <name type="scientific">Pedobacter nutrimenti</name>
    <dbReference type="NCBI Taxonomy" id="1241337"/>
    <lineage>
        <taxon>Bacteria</taxon>
        <taxon>Pseudomonadati</taxon>
        <taxon>Bacteroidota</taxon>
        <taxon>Sphingobacteriia</taxon>
        <taxon>Sphingobacteriales</taxon>
        <taxon>Sphingobacteriaceae</taxon>
        <taxon>Pedobacter</taxon>
    </lineage>
</organism>
<gene>
    <name evidence="1" type="ORF">B0O44_107106</name>
</gene>
<dbReference type="Proteomes" id="UP000248198">
    <property type="component" value="Unassembled WGS sequence"/>
</dbReference>
<dbReference type="AlphaFoldDB" id="A0A318UNA7"/>
<accession>A0A318UNA7</accession>
<dbReference type="OrthoDB" id="675334at2"/>
<dbReference type="RefSeq" id="WP_110833640.1">
    <property type="nucleotide sequence ID" value="NZ_QKLU01000007.1"/>
</dbReference>
<evidence type="ECO:0000313" key="2">
    <source>
        <dbReference type="Proteomes" id="UP000248198"/>
    </source>
</evidence>
<reference evidence="1 2" key="1">
    <citation type="submission" date="2018-06" db="EMBL/GenBank/DDBJ databases">
        <title>Genomic Encyclopedia of Archaeal and Bacterial Type Strains, Phase II (KMG-II): from individual species to whole genera.</title>
        <authorList>
            <person name="Goeker M."/>
        </authorList>
    </citation>
    <scope>NUCLEOTIDE SEQUENCE [LARGE SCALE GENOMIC DNA]</scope>
    <source>
        <strain evidence="1 2">DSM 27372</strain>
    </source>
</reference>
<protein>
    <submittedName>
        <fullName evidence="1">Uncharacterized protein</fullName>
    </submittedName>
</protein>
<comment type="caution">
    <text evidence="1">The sequence shown here is derived from an EMBL/GenBank/DDBJ whole genome shotgun (WGS) entry which is preliminary data.</text>
</comment>
<name>A0A318UNA7_9SPHI</name>